<name>A0ACC6MFB6_MYCPF</name>
<proteinExistence type="predicted"/>
<dbReference type="Proteomes" id="UP001289645">
    <property type="component" value="Unassembled WGS sequence"/>
</dbReference>
<gene>
    <name evidence="1" type="ORF">OHX15_09740</name>
</gene>
<protein>
    <submittedName>
        <fullName evidence="1">LpqN/LpqT family lipoprotein</fullName>
    </submittedName>
</protein>
<dbReference type="EMBL" id="JAOXLN010000008">
    <property type="protein sequence ID" value="MDZ5085667.1"/>
    <property type="molecule type" value="Genomic_DNA"/>
</dbReference>
<keyword evidence="2" id="KW-1185">Reference proteome</keyword>
<sequence>MSTSMRAGVVAAAAVALAVGLSACASDTATEGSATTEPSTETTSAAPTTSAQAAGPESGPTMTIDEYVAQNDIVQTPVLPDDPDAPAVTLPIAQGWEDMGDQSPPGAYRAMVFTADPAAAADPPTLIATMSKLTGEVDQAKIMEYAPADVQNMPEFQGMNTGQPSDLAGFDATLIGGFYTKDGTTRMIAQKTVVIPAEDGVYVLNVKADGPEAQQGALIEATSLIDEQATIVP</sequence>
<keyword evidence="1" id="KW-0449">Lipoprotein</keyword>
<accession>A0ACC6MFB6</accession>
<reference evidence="1 2" key="1">
    <citation type="journal article" date="2021" name="Chemosphere">
        <title>Bioballs carrying a syntrophic Rhodococcus and Mycolicibacterium consortium for simultaneous sorption and biodegradation of fuel oil in contaminated freshwater.</title>
        <authorList>
            <person name="Naloka K."/>
            <person name="Polrit D."/>
            <person name="Muangchinda C."/>
            <person name="Thoetkiattikul H."/>
            <person name="Pinyakong O."/>
        </authorList>
    </citation>
    <scope>NUCLEOTIDE SEQUENCE [LARGE SCALE GENOMIC DNA]</scope>
    <source>
        <strain evidence="1 2">J101</strain>
    </source>
</reference>
<comment type="caution">
    <text evidence="1">The sequence shown here is derived from an EMBL/GenBank/DDBJ whole genome shotgun (WGS) entry which is preliminary data.</text>
</comment>
<organism evidence="1 2">
    <name type="scientific">Mycolicibacterium parafortuitum</name>
    <name type="common">Mycobacterium parafortuitum</name>
    <dbReference type="NCBI Taxonomy" id="39692"/>
    <lineage>
        <taxon>Bacteria</taxon>
        <taxon>Bacillati</taxon>
        <taxon>Actinomycetota</taxon>
        <taxon>Actinomycetes</taxon>
        <taxon>Mycobacteriales</taxon>
        <taxon>Mycobacteriaceae</taxon>
        <taxon>Mycolicibacterium</taxon>
    </lineage>
</organism>
<evidence type="ECO:0000313" key="1">
    <source>
        <dbReference type="EMBL" id="MDZ5085667.1"/>
    </source>
</evidence>
<evidence type="ECO:0000313" key="2">
    <source>
        <dbReference type="Proteomes" id="UP001289645"/>
    </source>
</evidence>